<evidence type="ECO:0008006" key="4">
    <source>
        <dbReference type="Google" id="ProtNLM"/>
    </source>
</evidence>
<evidence type="ECO:0000313" key="2">
    <source>
        <dbReference type="EMBL" id="OYX33612.1"/>
    </source>
</evidence>
<keyword evidence="1" id="KW-0812">Transmembrane</keyword>
<keyword evidence="1" id="KW-0472">Membrane</keyword>
<gene>
    <name evidence="2" type="ORF">B7Z01_08605</name>
</gene>
<protein>
    <recommendedName>
        <fullName evidence="4">Transmembrane protein</fullName>
    </recommendedName>
</protein>
<proteinExistence type="predicted"/>
<feature type="transmembrane region" description="Helical" evidence="1">
    <location>
        <begin position="85"/>
        <end position="103"/>
    </location>
</feature>
<accession>A0A258FPC6</accession>
<dbReference type="InterPro" id="IPR046739">
    <property type="entry name" value="DUF6789"/>
</dbReference>
<dbReference type="Pfam" id="PF20587">
    <property type="entry name" value="DUF6789"/>
    <property type="match status" value="1"/>
</dbReference>
<feature type="transmembrane region" description="Helical" evidence="1">
    <location>
        <begin position="53"/>
        <end position="73"/>
    </location>
</feature>
<dbReference type="EMBL" id="NCEB01000015">
    <property type="protein sequence ID" value="OYX33612.1"/>
    <property type="molecule type" value="Genomic_DNA"/>
</dbReference>
<dbReference type="AlphaFoldDB" id="A0A258FPC6"/>
<sequence>MMSRVQKGMVAGFAATVAVSILEAVNVFAGPWVQPFPSVVATLIGMEGNLAVGWVAHFLAGTLLLGALFGVVCPKLPTDTPETKGIAFAVAAWAVLMVGVLLFGDPRMFNAGGGFAVVAWMLVTHVVFGIVMGNVYARLVNRDKRAHDMSGAAAAH</sequence>
<comment type="caution">
    <text evidence="2">The sequence shown here is derived from an EMBL/GenBank/DDBJ whole genome shotgun (WGS) entry which is preliminary data.</text>
</comment>
<dbReference type="Proteomes" id="UP000215595">
    <property type="component" value="Unassembled WGS sequence"/>
</dbReference>
<name>A0A258FPC6_9CAUL</name>
<reference evidence="2 3" key="1">
    <citation type="submission" date="2017-03" db="EMBL/GenBank/DDBJ databases">
        <title>Lifting the veil on microbial sulfur biogeochemistry in mining wastewaters.</title>
        <authorList>
            <person name="Kantor R.S."/>
            <person name="Colenbrander Nelson T."/>
            <person name="Marshall S."/>
            <person name="Bennett D."/>
            <person name="Apte S."/>
            <person name="Camacho D."/>
            <person name="Thomas B.C."/>
            <person name="Warren L.A."/>
            <person name="Banfield J.F."/>
        </authorList>
    </citation>
    <scope>NUCLEOTIDE SEQUENCE [LARGE SCALE GENOMIC DNA]</scope>
    <source>
        <strain evidence="2">32-69-9</strain>
    </source>
</reference>
<organism evidence="2 3">
    <name type="scientific">Brevundimonas subvibrioides</name>
    <dbReference type="NCBI Taxonomy" id="74313"/>
    <lineage>
        <taxon>Bacteria</taxon>
        <taxon>Pseudomonadati</taxon>
        <taxon>Pseudomonadota</taxon>
        <taxon>Alphaproteobacteria</taxon>
        <taxon>Caulobacterales</taxon>
        <taxon>Caulobacteraceae</taxon>
        <taxon>Brevundimonas</taxon>
    </lineage>
</organism>
<evidence type="ECO:0000313" key="3">
    <source>
        <dbReference type="Proteomes" id="UP000215595"/>
    </source>
</evidence>
<feature type="transmembrane region" description="Helical" evidence="1">
    <location>
        <begin position="115"/>
        <end position="137"/>
    </location>
</feature>
<evidence type="ECO:0000256" key="1">
    <source>
        <dbReference type="SAM" id="Phobius"/>
    </source>
</evidence>
<keyword evidence="1" id="KW-1133">Transmembrane helix</keyword>